<evidence type="ECO:0000256" key="6">
    <source>
        <dbReference type="ARBA" id="ARBA00022741"/>
    </source>
</evidence>
<evidence type="ECO:0000313" key="20">
    <source>
        <dbReference type="Proteomes" id="UP001445335"/>
    </source>
</evidence>
<feature type="region of interest" description="Disordered" evidence="16">
    <location>
        <begin position="538"/>
        <end position="583"/>
    </location>
</feature>
<keyword evidence="9" id="KW-0648">Protein biosynthesis</keyword>
<evidence type="ECO:0000256" key="7">
    <source>
        <dbReference type="ARBA" id="ARBA00022777"/>
    </source>
</evidence>
<evidence type="ECO:0000256" key="14">
    <source>
        <dbReference type="PROSITE-ProRule" id="PRU10141"/>
    </source>
</evidence>
<dbReference type="GO" id="GO:0042910">
    <property type="term" value="F:xenobiotic transmembrane transporter activity"/>
    <property type="evidence" value="ECO:0007669"/>
    <property type="project" value="InterPro"/>
</dbReference>
<keyword evidence="8 14" id="KW-0067">ATP-binding</keyword>
<feature type="transmembrane region" description="Helical" evidence="15">
    <location>
        <begin position="1548"/>
        <end position="1572"/>
    </location>
</feature>
<comment type="subcellular location">
    <subcellularLocation>
        <location evidence="1">Membrane</location>
        <topology evidence="1">Multi-pass membrane protein</topology>
    </subcellularLocation>
</comment>
<feature type="compositionally biased region" description="Basic and acidic residues" evidence="16">
    <location>
        <begin position="459"/>
        <end position="469"/>
    </location>
</feature>
<keyword evidence="10 15" id="KW-1133">Transmembrane helix</keyword>
<dbReference type="Gene3D" id="3.30.930.10">
    <property type="entry name" value="Bira Bifunctional Protein, Domain 2"/>
    <property type="match status" value="1"/>
</dbReference>
<dbReference type="PROSITE" id="PS50011">
    <property type="entry name" value="PROTEIN_KINASE_DOM"/>
    <property type="match status" value="1"/>
</dbReference>
<keyword evidence="20" id="KW-1185">Reference proteome</keyword>
<evidence type="ECO:0000313" key="19">
    <source>
        <dbReference type="EMBL" id="KAK9831408.1"/>
    </source>
</evidence>
<feature type="transmembrane region" description="Helical" evidence="15">
    <location>
        <begin position="1333"/>
        <end position="1355"/>
    </location>
</feature>
<dbReference type="InterPro" id="IPR000719">
    <property type="entry name" value="Prot_kinase_dom"/>
</dbReference>
<dbReference type="NCBIfam" id="TIGR00797">
    <property type="entry name" value="matE"/>
    <property type="match status" value="1"/>
</dbReference>
<name>A0AAW1RC69_9CHLO</name>
<evidence type="ECO:0000256" key="2">
    <source>
        <dbReference type="ARBA" id="ARBA00010199"/>
    </source>
</evidence>
<dbReference type="SMART" id="SM00591">
    <property type="entry name" value="RWD"/>
    <property type="match status" value="1"/>
</dbReference>
<evidence type="ECO:0000256" key="9">
    <source>
        <dbReference type="ARBA" id="ARBA00022917"/>
    </source>
</evidence>
<dbReference type="InterPro" id="IPR006575">
    <property type="entry name" value="RWD_dom"/>
</dbReference>
<dbReference type="Gene3D" id="1.10.510.10">
    <property type="entry name" value="Transferase(Phosphotransferase) domain 1"/>
    <property type="match status" value="1"/>
</dbReference>
<dbReference type="GO" id="GO:0015297">
    <property type="term" value="F:antiporter activity"/>
    <property type="evidence" value="ECO:0007669"/>
    <property type="project" value="InterPro"/>
</dbReference>
<keyword evidence="6 14" id="KW-0547">Nucleotide-binding</keyword>
<comment type="catalytic activity">
    <reaction evidence="13">
        <text>L-seryl-[protein] + ATP = O-phospho-L-seryl-[protein] + ADP + H(+)</text>
        <dbReference type="Rhea" id="RHEA:17989"/>
        <dbReference type="Rhea" id="RHEA-COMP:9863"/>
        <dbReference type="Rhea" id="RHEA-COMP:11604"/>
        <dbReference type="ChEBI" id="CHEBI:15378"/>
        <dbReference type="ChEBI" id="CHEBI:29999"/>
        <dbReference type="ChEBI" id="CHEBI:30616"/>
        <dbReference type="ChEBI" id="CHEBI:83421"/>
        <dbReference type="ChEBI" id="CHEBI:456216"/>
        <dbReference type="EC" id="2.7.11.1"/>
    </reaction>
</comment>
<dbReference type="SUPFAM" id="SSF55681">
    <property type="entry name" value="Class II aaRS and biotin synthetases"/>
    <property type="match status" value="1"/>
</dbReference>
<keyword evidence="7" id="KW-0418">Kinase</keyword>
<feature type="binding site" evidence="14">
    <location>
        <position position="349"/>
    </location>
    <ligand>
        <name>ATP</name>
        <dbReference type="ChEBI" id="CHEBI:30616"/>
    </ligand>
</feature>
<dbReference type="PANTHER" id="PTHR11206">
    <property type="entry name" value="MULTIDRUG RESISTANCE PROTEIN"/>
    <property type="match status" value="1"/>
</dbReference>
<feature type="transmembrane region" description="Helical" evidence="15">
    <location>
        <begin position="1362"/>
        <end position="1382"/>
    </location>
</feature>
<feature type="transmembrane region" description="Helical" evidence="15">
    <location>
        <begin position="1584"/>
        <end position="1606"/>
    </location>
</feature>
<organism evidence="19 20">
    <name type="scientific">Elliptochloris bilobata</name>
    <dbReference type="NCBI Taxonomy" id="381761"/>
    <lineage>
        <taxon>Eukaryota</taxon>
        <taxon>Viridiplantae</taxon>
        <taxon>Chlorophyta</taxon>
        <taxon>core chlorophytes</taxon>
        <taxon>Trebouxiophyceae</taxon>
        <taxon>Trebouxiophyceae incertae sedis</taxon>
        <taxon>Elliptochloris clade</taxon>
        <taxon>Elliptochloris</taxon>
    </lineage>
</organism>
<feature type="compositionally biased region" description="Low complexity" evidence="16">
    <location>
        <begin position="448"/>
        <end position="458"/>
    </location>
</feature>
<dbReference type="InterPro" id="IPR016135">
    <property type="entry name" value="UBQ-conjugating_enzyme/RWD"/>
</dbReference>
<dbReference type="Gene3D" id="3.40.50.800">
    <property type="entry name" value="Anticodon-binding domain"/>
    <property type="match status" value="1"/>
</dbReference>
<feature type="region of interest" description="Disordered" evidence="16">
    <location>
        <begin position="448"/>
        <end position="472"/>
    </location>
</feature>
<feature type="domain" description="Protein kinase" evidence="17">
    <location>
        <begin position="319"/>
        <end position="679"/>
    </location>
</feature>
<evidence type="ECO:0000256" key="5">
    <source>
        <dbReference type="ARBA" id="ARBA00022692"/>
    </source>
</evidence>
<comment type="catalytic activity">
    <reaction evidence="12">
        <text>L-threonyl-[protein] + ATP = O-phospho-L-threonyl-[protein] + ADP + H(+)</text>
        <dbReference type="Rhea" id="RHEA:46608"/>
        <dbReference type="Rhea" id="RHEA-COMP:11060"/>
        <dbReference type="Rhea" id="RHEA-COMP:11605"/>
        <dbReference type="ChEBI" id="CHEBI:15378"/>
        <dbReference type="ChEBI" id="CHEBI:30013"/>
        <dbReference type="ChEBI" id="CHEBI:30616"/>
        <dbReference type="ChEBI" id="CHEBI:61977"/>
        <dbReference type="ChEBI" id="CHEBI:456216"/>
        <dbReference type="EC" id="2.7.11.1"/>
    </reaction>
</comment>
<dbReference type="PROSITE" id="PS50908">
    <property type="entry name" value="RWD"/>
    <property type="match status" value="1"/>
</dbReference>
<dbReference type="GO" id="GO:0016020">
    <property type="term" value="C:membrane"/>
    <property type="evidence" value="ECO:0007669"/>
    <property type="project" value="UniProtKB-SubCell"/>
</dbReference>
<feature type="transmembrane region" description="Helical" evidence="15">
    <location>
        <begin position="1481"/>
        <end position="1499"/>
    </location>
</feature>
<protein>
    <recommendedName>
        <fullName evidence="15">Protein DETOXIFICATION</fullName>
    </recommendedName>
    <alternativeName>
        <fullName evidence="15">Multidrug and toxic compound extrusion protein</fullName>
    </alternativeName>
</protein>
<keyword evidence="3" id="KW-0723">Serine/threonine-protein kinase</keyword>
<dbReference type="SUPFAM" id="SSF52954">
    <property type="entry name" value="Class II aaRS ABD-related"/>
    <property type="match status" value="1"/>
</dbReference>
<dbReference type="GO" id="GO:0004674">
    <property type="term" value="F:protein serine/threonine kinase activity"/>
    <property type="evidence" value="ECO:0007669"/>
    <property type="project" value="UniProtKB-KW"/>
</dbReference>
<dbReference type="CDD" id="cd13132">
    <property type="entry name" value="MATE_eukaryotic"/>
    <property type="match status" value="1"/>
</dbReference>
<dbReference type="FunFam" id="3.40.50.800:FF:000012">
    <property type="entry name" value="Histidine--tRNA ligase, cytoplasmic"/>
    <property type="match status" value="1"/>
</dbReference>
<evidence type="ECO:0000256" key="1">
    <source>
        <dbReference type="ARBA" id="ARBA00004141"/>
    </source>
</evidence>
<feature type="domain" description="RWD" evidence="18">
    <location>
        <begin position="24"/>
        <end position="129"/>
    </location>
</feature>
<feature type="transmembrane region" description="Helical" evidence="15">
    <location>
        <begin position="1259"/>
        <end position="1280"/>
    </location>
</feature>
<keyword evidence="11 15" id="KW-0472">Membrane</keyword>
<dbReference type="InterPro" id="IPR017441">
    <property type="entry name" value="Protein_kinase_ATP_BS"/>
</dbReference>
<feature type="transmembrane region" description="Helical" evidence="15">
    <location>
        <begin position="1388"/>
        <end position="1414"/>
    </location>
</feature>
<dbReference type="GO" id="GO:1990961">
    <property type="term" value="P:xenobiotic detoxification by transmembrane export across the plasma membrane"/>
    <property type="evidence" value="ECO:0007669"/>
    <property type="project" value="InterPro"/>
</dbReference>
<dbReference type="InterPro" id="IPR004154">
    <property type="entry name" value="Anticodon-bd"/>
</dbReference>
<keyword evidence="4" id="KW-0808">Transferase</keyword>
<dbReference type="SUPFAM" id="SSF54495">
    <property type="entry name" value="UBC-like"/>
    <property type="match status" value="1"/>
</dbReference>
<dbReference type="Pfam" id="PF03129">
    <property type="entry name" value="HGTP_anticodon"/>
    <property type="match status" value="1"/>
</dbReference>
<dbReference type="InterPro" id="IPR011009">
    <property type="entry name" value="Kinase-like_dom_sf"/>
</dbReference>
<dbReference type="InterPro" id="IPR008271">
    <property type="entry name" value="Ser/Thr_kinase_AS"/>
</dbReference>
<proteinExistence type="inferred from homology"/>
<dbReference type="Pfam" id="PF05773">
    <property type="entry name" value="RWD"/>
    <property type="match status" value="1"/>
</dbReference>
<dbReference type="Proteomes" id="UP001445335">
    <property type="component" value="Unassembled WGS sequence"/>
</dbReference>
<dbReference type="InterPro" id="IPR036621">
    <property type="entry name" value="Anticodon-bd_dom_sf"/>
</dbReference>
<dbReference type="PROSITE" id="PS00108">
    <property type="entry name" value="PROTEIN_KINASE_ST"/>
    <property type="match status" value="1"/>
</dbReference>
<feature type="transmembrane region" description="Helical" evidence="15">
    <location>
        <begin position="1511"/>
        <end position="1536"/>
    </location>
</feature>
<dbReference type="Gene3D" id="3.30.200.20">
    <property type="entry name" value="Phosphorylase Kinase, domain 1"/>
    <property type="match status" value="1"/>
</dbReference>
<evidence type="ECO:0000256" key="15">
    <source>
        <dbReference type="RuleBase" id="RU004914"/>
    </source>
</evidence>
<evidence type="ECO:0000256" key="16">
    <source>
        <dbReference type="SAM" id="MobiDB-lite"/>
    </source>
</evidence>
<evidence type="ECO:0000256" key="11">
    <source>
        <dbReference type="ARBA" id="ARBA00023136"/>
    </source>
</evidence>
<comment type="similarity">
    <text evidence="2 15">Belongs to the multi antimicrobial extrusion (MATE) (TC 2.A.66.1) family.</text>
</comment>
<dbReference type="GO" id="GO:0005524">
    <property type="term" value="F:ATP binding"/>
    <property type="evidence" value="ECO:0007669"/>
    <property type="project" value="UniProtKB-UniRule"/>
</dbReference>
<evidence type="ECO:0000256" key="3">
    <source>
        <dbReference type="ARBA" id="ARBA00022527"/>
    </source>
</evidence>
<dbReference type="Gene3D" id="3.10.110.10">
    <property type="entry name" value="Ubiquitin Conjugating Enzyme"/>
    <property type="match status" value="1"/>
</dbReference>
<keyword evidence="5 15" id="KW-0812">Transmembrane</keyword>
<evidence type="ECO:0000256" key="10">
    <source>
        <dbReference type="ARBA" id="ARBA00022989"/>
    </source>
</evidence>
<dbReference type="EMBL" id="JALJOU010000046">
    <property type="protein sequence ID" value="KAK9831408.1"/>
    <property type="molecule type" value="Genomic_DNA"/>
</dbReference>
<evidence type="ECO:0000256" key="8">
    <source>
        <dbReference type="ARBA" id="ARBA00022840"/>
    </source>
</evidence>
<evidence type="ECO:0000256" key="12">
    <source>
        <dbReference type="ARBA" id="ARBA00047899"/>
    </source>
</evidence>
<dbReference type="SUPFAM" id="SSF56112">
    <property type="entry name" value="Protein kinase-like (PK-like)"/>
    <property type="match status" value="1"/>
</dbReference>
<dbReference type="CDD" id="cd23823">
    <property type="entry name" value="RWD_GCN2"/>
    <property type="match status" value="1"/>
</dbReference>
<dbReference type="GO" id="GO:0006412">
    <property type="term" value="P:translation"/>
    <property type="evidence" value="ECO:0007669"/>
    <property type="project" value="UniProtKB-KW"/>
</dbReference>
<dbReference type="InterPro" id="IPR045864">
    <property type="entry name" value="aa-tRNA-synth_II/BPL/LPL"/>
</dbReference>
<dbReference type="InterPro" id="IPR045069">
    <property type="entry name" value="MATE_euk"/>
</dbReference>
<reference evidence="19 20" key="1">
    <citation type="journal article" date="2024" name="Nat. Commun.">
        <title>Phylogenomics reveals the evolutionary origins of lichenization in chlorophyte algae.</title>
        <authorList>
            <person name="Puginier C."/>
            <person name="Libourel C."/>
            <person name="Otte J."/>
            <person name="Skaloud P."/>
            <person name="Haon M."/>
            <person name="Grisel S."/>
            <person name="Petersen M."/>
            <person name="Berrin J.G."/>
            <person name="Delaux P.M."/>
            <person name="Dal Grande F."/>
            <person name="Keller J."/>
        </authorList>
    </citation>
    <scope>NUCLEOTIDE SEQUENCE [LARGE SCALE GENOMIC DNA]</scope>
    <source>
        <strain evidence="19 20">SAG 245.80</strain>
    </source>
</reference>
<feature type="region of interest" description="Disordered" evidence="16">
    <location>
        <begin position="169"/>
        <end position="197"/>
    </location>
</feature>
<evidence type="ECO:0000259" key="17">
    <source>
        <dbReference type="PROSITE" id="PS50011"/>
    </source>
</evidence>
<dbReference type="Pfam" id="PF00069">
    <property type="entry name" value="Pkinase"/>
    <property type="match status" value="2"/>
</dbReference>
<dbReference type="Pfam" id="PF01554">
    <property type="entry name" value="MatE"/>
    <property type="match status" value="2"/>
</dbReference>
<feature type="transmembrane region" description="Helical" evidence="15">
    <location>
        <begin position="1292"/>
        <end position="1313"/>
    </location>
</feature>
<accession>A0AAW1RC69</accession>
<feature type="transmembrane region" description="Helical" evidence="15">
    <location>
        <begin position="1435"/>
        <end position="1461"/>
    </location>
</feature>
<evidence type="ECO:0000259" key="18">
    <source>
        <dbReference type="PROSITE" id="PS50908"/>
    </source>
</evidence>
<dbReference type="InterPro" id="IPR002528">
    <property type="entry name" value="MATE_fam"/>
</dbReference>
<feature type="transmembrane region" description="Helical" evidence="15">
    <location>
        <begin position="1612"/>
        <end position="1639"/>
    </location>
</feature>
<gene>
    <name evidence="19" type="ORF">WJX81_002476</name>
</gene>
<comment type="caution">
    <text evidence="19">The sequence shown here is derived from an EMBL/GenBank/DDBJ whole genome shotgun (WGS) entry which is preliminary data.</text>
</comment>
<evidence type="ECO:0000256" key="4">
    <source>
        <dbReference type="ARBA" id="ARBA00022679"/>
    </source>
</evidence>
<evidence type="ECO:0000256" key="13">
    <source>
        <dbReference type="ARBA" id="ARBA00048679"/>
    </source>
</evidence>
<dbReference type="GO" id="GO:0004821">
    <property type="term" value="F:histidine-tRNA ligase activity"/>
    <property type="evidence" value="ECO:0007669"/>
    <property type="project" value="UniProtKB-EC"/>
</dbReference>
<sequence length="1725" mass="182348">MAKKKKQRSASKARQADLNEEAQEELVALAAIFDEHFAADEDGRGFQLVVFPHQGDSHANFVSVILSCRFPPRYPNQALVLRLSGDGLDTADVRRLSKALHAEAETHAAGGRVCCFNLVEQCQDLLQQRNEPPSPVTKALPASLWHEWLEREPADTEALDARADAAAEEPGLRVLDGRSERGSESGGGADTEEDAPAREQVRRDLLLGHLMLLATEGTGPHALNALAARLAEGGLLPRWVHLTLTQHPDLFYRAFRRMFRAEVDMWAGTAASDPAATWALERFWQQPGPGSGGAHAAGLLAGAARSLPPEAPSRFLTDFQELRVLGRGAYGVVVQAVNRLDGRPYAVKKILMQAASPAARARLMREVSTLARLHHPGIVRYFQAWCEAPSGEGPADAEGSEADDWLTETSECGRPDSAGAIFLPPRLNHSSFASPAFDLPRVSEASSEGALSSLPASRARSDGEQKAALDEGPMDDLDAWQVVRQILGGLAHIHAQNIIHRDLKPANIFFDSRGDIKLGDFGLAKFASNTGACAAPAEEAGQLPQEVAQGQSHAGDSSDRRSGRGHHQRGMGAQPSDATGQVGTSFYISPEIRDGWARYDERTARADLYSLGVVAFELWHPFETGMERAVLLADLQSSGALPAEWEAAQPQAARLVRWLTQHNPAERPSAVEVLRSELLPPSVADEQLTDLLRSIPESPETAERVVDALFALPSDAGVPLDELAGAPVAMPRQVEAREALVDVLRAVFASHGAVPMGSRELGFRAPGAPPDTAALLAASGARLAARHNLRSAFAAWLARRASEVAARWDLPVLEGLRRYEVGWVWRRGVGRAPPRAYLQADFDLISPPGLAPAEALLCDAEAIRAVIEALQALPEAHGEWEVRLGHAAILEAALAHARVPRGMRGPALALLATTANVSPRQAGARTRDWAGVRAALAGLGLPERAIAACKQFVAQVPGETEAAMHRLRSKLDSGAGPRGLPPAITAALEALATLAGHLRAWGLAGAQLAIDPLLRPHAECFSGIVYQIHLVAPDTGASQLVAVGGRWDGLLKAAWPVNAPSAGVPPGAAGITLNVERLLDCLPSTRSPAMRASQAEVLVCARGGGGLLRERMALAARLWEAGVRAELLPAAAPSLTAQYEYAHVRGIAWLAILAADTLHAADTVRVKSLERRTEDNVPIADLARYLTAGGLLTQAATMPTAIAPGAVRAEVGALLRLAVPVSSAFLLNKSISFVGVLFVSHLGPAPLAAASLATSLANVTGYSLMAGLAGATSTLCGQAFGAKNYPAVGAWLQRSVIILSLCCVPIAVLWAFTERLLLAVGQDPQVAAMTGAFILWLMPSLVFYASICSIGNYLTAQGIVRAPFYVAGVAAALHPGVNYLLIDVLGMGYLGAALAVSVSNGVQLTGLCICLLIGKKQRHTWVPWSRGCLRGWGQFLALAIPSCLMMFEWIASEVAVMLAGLLPDPKRSLSAMAVYQNSNSLAFMVPLGLAIAVITRVSNDLGAGSPNTARRAAWVAAAMSACIMLVLAIPAVLLRLQWGRAFTDDPELLHLIAVSTLTLGPYIVFDGLQTVLAGVMRGSGRQAAAVPVILTAYYLLGLPLGAYLAFRRGMGVLGLCLGMLVGTACHALAFLAVVGCFNWHAEADKAMRRVAPKLGEAVPGAVVVRASSCEGEPSDATQPLLWEHCGPDWRHTADGGVDAPAAAAGALEGAAAVDGVARVPAANGV</sequence>
<dbReference type="SMART" id="SM00220">
    <property type="entry name" value="S_TKc"/>
    <property type="match status" value="1"/>
</dbReference>
<dbReference type="PROSITE" id="PS00107">
    <property type="entry name" value="PROTEIN_KINASE_ATP"/>
    <property type="match status" value="1"/>
</dbReference>